<dbReference type="EMBL" id="JBBKZT010000003">
    <property type="protein sequence ID" value="MEJ8846624.1"/>
    <property type="molecule type" value="Genomic_DNA"/>
</dbReference>
<evidence type="ECO:0008006" key="4">
    <source>
        <dbReference type="Google" id="ProtNLM"/>
    </source>
</evidence>
<comment type="caution">
    <text evidence="2">The sequence shown here is derived from an EMBL/GenBank/DDBJ whole genome shotgun (WGS) entry which is preliminary data.</text>
</comment>
<organism evidence="2 3">
    <name type="scientific">Variovorax rhizosphaerae</name>
    <dbReference type="NCBI Taxonomy" id="1836200"/>
    <lineage>
        <taxon>Bacteria</taxon>
        <taxon>Pseudomonadati</taxon>
        <taxon>Pseudomonadota</taxon>
        <taxon>Betaproteobacteria</taxon>
        <taxon>Burkholderiales</taxon>
        <taxon>Comamonadaceae</taxon>
        <taxon>Variovorax</taxon>
    </lineage>
</organism>
<reference evidence="2 3" key="1">
    <citation type="submission" date="2024-03" db="EMBL/GenBank/DDBJ databases">
        <title>Novel species of the genus Variovorax.</title>
        <authorList>
            <person name="Liu Q."/>
            <person name="Xin Y.-H."/>
        </authorList>
    </citation>
    <scope>NUCLEOTIDE SEQUENCE [LARGE SCALE GENOMIC DNA]</scope>
    <source>
        <strain evidence="2 3">KACC 18900</strain>
    </source>
</reference>
<feature type="chain" id="PRO_5047221226" description="PepSY domain-containing protein" evidence="1">
    <location>
        <begin position="22"/>
        <end position="188"/>
    </location>
</feature>
<sequence>MLLRSLAGAALLGTLSLAAHAQETFDGFLCCNLRTDGSWMSDANYAESGKRIVPAGTPVRVTGYGRQRVLVEINGAKQAIGNDYSRDLDLPTFAKRWVVKDDPNAKIASYPPKIREAIKSARITKGMTREQVAMAVGWPITSENPNLDVALWRMWISSFGGYSVMFDKAGKVTGVDTDPQTKVLVYVD</sequence>
<keyword evidence="1" id="KW-0732">Signal</keyword>
<dbReference type="Proteomes" id="UP001385892">
    <property type="component" value="Unassembled WGS sequence"/>
</dbReference>
<feature type="signal peptide" evidence="1">
    <location>
        <begin position="1"/>
        <end position="21"/>
    </location>
</feature>
<keyword evidence="3" id="KW-1185">Reference proteome</keyword>
<protein>
    <recommendedName>
        <fullName evidence="4">PepSY domain-containing protein</fullName>
    </recommendedName>
</protein>
<proteinExistence type="predicted"/>
<accession>A0ABU8WGS5</accession>
<dbReference type="RefSeq" id="WP_340341769.1">
    <property type="nucleotide sequence ID" value="NZ_JBBKZT010000003.1"/>
</dbReference>
<name>A0ABU8WGS5_9BURK</name>
<evidence type="ECO:0000313" key="3">
    <source>
        <dbReference type="Proteomes" id="UP001385892"/>
    </source>
</evidence>
<gene>
    <name evidence="2" type="ORF">WKW82_08190</name>
</gene>
<evidence type="ECO:0000313" key="2">
    <source>
        <dbReference type="EMBL" id="MEJ8846624.1"/>
    </source>
</evidence>
<evidence type="ECO:0000256" key="1">
    <source>
        <dbReference type="SAM" id="SignalP"/>
    </source>
</evidence>